<organism evidence="5 6">
    <name type="scientific">Cloacimonas acidaminovorans (strain Evry)</name>
    <dbReference type="NCBI Taxonomy" id="459349"/>
    <lineage>
        <taxon>Bacteria</taxon>
        <taxon>Pseudomonadati</taxon>
        <taxon>Candidatus Cloacimonadota</taxon>
        <taxon>Candidatus Cloacimonadia</taxon>
        <taxon>Candidatus Cloacimonadales</taxon>
        <taxon>Candidatus Cloacimonadaceae</taxon>
        <taxon>Candidatus Cloacimonas</taxon>
    </lineage>
</organism>
<evidence type="ECO:0000313" key="5">
    <source>
        <dbReference type="EMBL" id="CAO81584.1"/>
    </source>
</evidence>
<dbReference type="PANTHER" id="PTHR12526">
    <property type="entry name" value="GLYCOSYLTRANSFERASE"/>
    <property type="match status" value="1"/>
</dbReference>
<dbReference type="AlphaFoldDB" id="B0VJD0"/>
<feature type="domain" description="Glycosyltransferase subfamily 4-like N-terminal" evidence="4">
    <location>
        <begin position="19"/>
        <end position="153"/>
    </location>
</feature>
<dbReference type="Proteomes" id="UP000002019">
    <property type="component" value="Chromosome"/>
</dbReference>
<name>B0VJD0_CLOAI</name>
<dbReference type="Gene3D" id="3.40.50.2000">
    <property type="entry name" value="Glycogen Phosphorylase B"/>
    <property type="match status" value="2"/>
</dbReference>
<dbReference type="Pfam" id="PF00534">
    <property type="entry name" value="Glycos_transf_1"/>
    <property type="match status" value="1"/>
</dbReference>
<evidence type="ECO:0000259" key="3">
    <source>
        <dbReference type="Pfam" id="PF00534"/>
    </source>
</evidence>
<keyword evidence="6" id="KW-1185">Reference proteome</keyword>
<dbReference type="eggNOG" id="COG0438">
    <property type="taxonomic scope" value="Bacteria"/>
</dbReference>
<dbReference type="GO" id="GO:0016757">
    <property type="term" value="F:glycosyltransferase activity"/>
    <property type="evidence" value="ECO:0007669"/>
    <property type="project" value="UniProtKB-KW"/>
</dbReference>
<dbReference type="OrthoDB" id="9813214at2"/>
<protein>
    <recommendedName>
        <fullName evidence="7">Glycosyltransferase</fullName>
    </recommendedName>
</protein>
<dbReference type="PANTHER" id="PTHR12526:SF629">
    <property type="entry name" value="TEICHURONIC ACID BIOSYNTHESIS GLYCOSYLTRANSFERASE TUAH-RELATED"/>
    <property type="match status" value="1"/>
</dbReference>
<dbReference type="InterPro" id="IPR001296">
    <property type="entry name" value="Glyco_trans_1"/>
</dbReference>
<dbReference type="RefSeq" id="WP_015425442.1">
    <property type="nucleotide sequence ID" value="NC_020449.1"/>
</dbReference>
<reference evidence="5 6" key="1">
    <citation type="journal article" date="2008" name="J. Bacteriol.">
        <title>'Candidatus Cloacamonas acidaminovorans': genome sequence reconstruction provides a first glimpse of a new bacterial division.</title>
        <authorList>
            <person name="Pelletier E."/>
            <person name="Kreimeyer A."/>
            <person name="Bocs S."/>
            <person name="Rouy Z."/>
            <person name="Gyapay G."/>
            <person name="Chouari R."/>
            <person name="Riviere D."/>
            <person name="Ganesan A."/>
            <person name="Daegelen P."/>
            <person name="Sghir A."/>
            <person name="Cohen G.N."/>
            <person name="Medigue C."/>
            <person name="Weissenbach J."/>
            <person name="Le Paslier D."/>
        </authorList>
    </citation>
    <scope>NUCLEOTIDE SEQUENCE [LARGE SCALE GENOMIC DNA]</scope>
    <source>
        <strain evidence="6">Evry</strain>
    </source>
</reference>
<evidence type="ECO:0000313" key="6">
    <source>
        <dbReference type="Proteomes" id="UP000002019"/>
    </source>
</evidence>
<evidence type="ECO:0000256" key="1">
    <source>
        <dbReference type="ARBA" id="ARBA00022676"/>
    </source>
</evidence>
<evidence type="ECO:0008006" key="7">
    <source>
        <dbReference type="Google" id="ProtNLM"/>
    </source>
</evidence>
<dbReference type="EMBL" id="CU466930">
    <property type="protein sequence ID" value="CAO81584.1"/>
    <property type="molecule type" value="Genomic_DNA"/>
</dbReference>
<gene>
    <name evidence="5" type="ordered locus">CLOAM1749</name>
</gene>
<dbReference type="KEGG" id="caci:CLOAM1749"/>
<keyword evidence="1" id="KW-0328">Glycosyltransferase</keyword>
<dbReference type="SUPFAM" id="SSF53756">
    <property type="entry name" value="UDP-Glycosyltransferase/glycogen phosphorylase"/>
    <property type="match status" value="1"/>
</dbReference>
<dbReference type="HOGENOM" id="CLU_009583_36_1_0"/>
<dbReference type="CAZy" id="GT4">
    <property type="family name" value="Glycosyltransferase Family 4"/>
</dbReference>
<dbReference type="Pfam" id="PF13439">
    <property type="entry name" value="Glyco_transf_4"/>
    <property type="match status" value="1"/>
</dbReference>
<evidence type="ECO:0000256" key="2">
    <source>
        <dbReference type="ARBA" id="ARBA00022679"/>
    </source>
</evidence>
<evidence type="ECO:0000259" key="4">
    <source>
        <dbReference type="Pfam" id="PF13439"/>
    </source>
</evidence>
<keyword evidence="2" id="KW-0808">Transferase</keyword>
<dbReference type="STRING" id="459349.CLOAM1749"/>
<accession>B0VJD0</accession>
<proteinExistence type="predicted"/>
<feature type="domain" description="Glycosyl transferase family 1" evidence="3">
    <location>
        <begin position="188"/>
        <end position="348"/>
    </location>
</feature>
<dbReference type="InterPro" id="IPR028098">
    <property type="entry name" value="Glyco_trans_4-like_N"/>
</dbReference>
<sequence length="377" mass="43752">MKICIVSNSHPTNDVRLYYKLAMSLAKQNEVYLITTNGIVNNTRNPYQIVVDASSRRLAIWHLGKKVKELKPEIIICVEPLTLLIAWILKKRQKFKVVFDVHEFFALSFSERFPRFLRYPAYLFYQLSLKQLMKIADAVFTVNQEICNQLLGRNKRIPSLVLPNYPVKNVWDYECNIPGSLEQLCQMKFDFIYTGGLTEDRGIYKILKVVSLLKHDFPFLKVLILGKFLKPETEKRFNQSINDYNLNAIIYYQSWIPAEKIGLLLKRCRFGLWIFNPKNRRLRLSTPLKVLEYLSAGLPVITIKTPLMKALIEKNGVGICSPYQSKALADACAKMLKLSDNEYNAMSKKCLELSENKYNWETMEPELFKVINGLGKK</sequence>